<feature type="compositionally biased region" description="Polar residues" evidence="1">
    <location>
        <begin position="123"/>
        <end position="133"/>
    </location>
</feature>
<feature type="region of interest" description="Disordered" evidence="1">
    <location>
        <begin position="16"/>
        <end position="323"/>
    </location>
</feature>
<accession>A0ABR0LVH7</accession>
<gene>
    <name evidence="2" type="primary">KIP3_1</name>
    <name evidence="2" type="ORF">LTR16_007367</name>
</gene>
<feature type="compositionally biased region" description="Basic and acidic residues" evidence="1">
    <location>
        <begin position="155"/>
        <end position="169"/>
    </location>
</feature>
<feature type="non-terminal residue" evidence="2">
    <location>
        <position position="1"/>
    </location>
</feature>
<organism evidence="2 3">
    <name type="scientific">Cryomyces antarcticus</name>
    <dbReference type="NCBI Taxonomy" id="329879"/>
    <lineage>
        <taxon>Eukaryota</taxon>
        <taxon>Fungi</taxon>
        <taxon>Dikarya</taxon>
        <taxon>Ascomycota</taxon>
        <taxon>Pezizomycotina</taxon>
        <taxon>Dothideomycetes</taxon>
        <taxon>Dothideomycetes incertae sedis</taxon>
        <taxon>Cryomyces</taxon>
    </lineage>
</organism>
<dbReference type="Proteomes" id="UP001357485">
    <property type="component" value="Unassembled WGS sequence"/>
</dbReference>
<feature type="compositionally biased region" description="Low complexity" evidence="1">
    <location>
        <begin position="314"/>
        <end position="323"/>
    </location>
</feature>
<feature type="non-terminal residue" evidence="2">
    <location>
        <position position="323"/>
    </location>
</feature>
<feature type="compositionally biased region" description="Low complexity" evidence="1">
    <location>
        <begin position="79"/>
        <end position="90"/>
    </location>
</feature>
<dbReference type="EMBL" id="JAVRRA010009767">
    <property type="protein sequence ID" value="KAK5245238.1"/>
    <property type="molecule type" value="Genomic_DNA"/>
</dbReference>
<reference evidence="2 3" key="1">
    <citation type="submission" date="2023-08" db="EMBL/GenBank/DDBJ databases">
        <title>Black Yeasts Isolated from many extreme environments.</title>
        <authorList>
            <person name="Coleine C."/>
            <person name="Stajich J.E."/>
            <person name="Selbmann L."/>
        </authorList>
    </citation>
    <scope>NUCLEOTIDE SEQUENCE [LARGE SCALE GENOMIC DNA]</scope>
    <source>
        <strain evidence="2 3">CCFEE 536</strain>
    </source>
</reference>
<evidence type="ECO:0000313" key="3">
    <source>
        <dbReference type="Proteomes" id="UP001357485"/>
    </source>
</evidence>
<comment type="caution">
    <text evidence="2">The sequence shown here is derived from an EMBL/GenBank/DDBJ whole genome shotgun (WGS) entry which is preliminary data.</text>
</comment>
<feature type="compositionally biased region" description="Basic residues" evidence="1">
    <location>
        <begin position="45"/>
        <end position="58"/>
    </location>
</feature>
<evidence type="ECO:0000256" key="1">
    <source>
        <dbReference type="SAM" id="MobiDB-lite"/>
    </source>
</evidence>
<sequence>KVRPSLANVNASILAETSMMSSSPVKASPRRRKMGGAKKGISFTPKKKSPVKGLKRGVRWRDDTEDGQLAEFQVTPQQLESTLETSETPELPAPTLPNLSSTDPADSSPILIPPEPSLDIKSRSGTNRFQTGFLSKKSDGSPAPPTLTSFFSDMINRDHSPLQDLELNKAPHRSSPHVVEPAPSDLTPPESGANSSASDSDEGGGGRGWTADGADAKKIRSAIKAKRLSSSAGHLTGSAMKREHRRRSPTATSTTGAGAGAGAGSPPSENSNASAMFTASHARRMVRSEKADGAWSGSVLSPRTAPVIKGAGGAARRTTATFG</sequence>
<keyword evidence="3" id="KW-1185">Reference proteome</keyword>
<proteinExistence type="predicted"/>
<protein>
    <submittedName>
        <fullName evidence="2">Tubulin-dependent ATPase kip3</fullName>
    </submittedName>
</protein>
<evidence type="ECO:0000313" key="2">
    <source>
        <dbReference type="EMBL" id="KAK5245238.1"/>
    </source>
</evidence>
<name>A0ABR0LVH7_9PEZI</name>